<feature type="chain" id="PRO_5004561522" evidence="2">
    <location>
        <begin position="19"/>
        <end position="418"/>
    </location>
</feature>
<gene>
    <name evidence="3" type="ORF">H072_1213</name>
</gene>
<dbReference type="STRING" id="1284197.S8BZ73"/>
<feature type="signal peptide" evidence="2">
    <location>
        <begin position="1"/>
        <end position="18"/>
    </location>
</feature>
<feature type="compositionally biased region" description="Polar residues" evidence="1">
    <location>
        <begin position="343"/>
        <end position="353"/>
    </location>
</feature>
<dbReference type="AlphaFoldDB" id="S8BZ73"/>
<evidence type="ECO:0000256" key="1">
    <source>
        <dbReference type="SAM" id="MobiDB-lite"/>
    </source>
</evidence>
<reference evidence="3 4" key="1">
    <citation type="journal article" date="2013" name="PLoS Genet.">
        <title>Genomic mechanisms accounting for the adaptation to parasitism in nematode-trapping fungi.</title>
        <authorList>
            <person name="Meerupati T."/>
            <person name="Andersson K.M."/>
            <person name="Friman E."/>
            <person name="Kumar D."/>
            <person name="Tunlid A."/>
            <person name="Ahren D."/>
        </authorList>
    </citation>
    <scope>NUCLEOTIDE SEQUENCE [LARGE SCALE GENOMIC DNA]</scope>
    <source>
        <strain evidence="3 4">CBS 200.50</strain>
    </source>
</reference>
<comment type="caution">
    <text evidence="3">The sequence shown here is derived from an EMBL/GenBank/DDBJ whole genome shotgun (WGS) entry which is preliminary data.</text>
</comment>
<name>S8BZ73_DACHA</name>
<feature type="compositionally biased region" description="Low complexity" evidence="1">
    <location>
        <begin position="268"/>
        <end position="342"/>
    </location>
</feature>
<organism evidence="3 4">
    <name type="scientific">Dactylellina haptotyla (strain CBS 200.50)</name>
    <name type="common">Nematode-trapping fungus</name>
    <name type="synonym">Monacrosporium haptotylum</name>
    <dbReference type="NCBI Taxonomy" id="1284197"/>
    <lineage>
        <taxon>Eukaryota</taxon>
        <taxon>Fungi</taxon>
        <taxon>Dikarya</taxon>
        <taxon>Ascomycota</taxon>
        <taxon>Pezizomycotina</taxon>
        <taxon>Orbiliomycetes</taxon>
        <taxon>Orbiliales</taxon>
        <taxon>Orbiliaceae</taxon>
        <taxon>Dactylellina</taxon>
    </lineage>
</organism>
<dbReference type="Proteomes" id="UP000015100">
    <property type="component" value="Unassembled WGS sequence"/>
</dbReference>
<evidence type="ECO:0000313" key="4">
    <source>
        <dbReference type="Proteomes" id="UP000015100"/>
    </source>
</evidence>
<dbReference type="HOGENOM" id="CLU_657234_0_0_1"/>
<dbReference type="EMBL" id="AQGS01000033">
    <property type="protein sequence ID" value="EPS44783.1"/>
    <property type="molecule type" value="Genomic_DNA"/>
</dbReference>
<keyword evidence="4" id="KW-1185">Reference proteome</keyword>
<sequence>MRLSGALLAASLLVSARAQDSSILSADTSISSSSTSSAPEVEITAGPEVCAGANFDNCYNIISILTPTVYVILTVTDAADAPGADPITSGDPILTESQNIATATDEAVEPPTTAIVDIIYFSSTGTTCFPSTGVTSTLTNSADHPCLQATGGPVNTAPAEVTKTRVFIKAREDDTQGKGTDGGNGATTTPGNTDTAQNVETTSPPGNTENIPTQAPTTDGSPQPTGTIPTSAETTTQATEVSTGTIPTTIAGDAATGSTTTIPVDLNSSISSTSSVSASEAMTMTPSDSISSSADTSIPSSTGSSSPPTDSSSAPTDSNNTSMDSVTTPSSSGQQSSKGTSTDAGQNETGKPEVTTSFTTIAEVSNGSTKFVTSAVATMTRSQPSVTTTGSGSGAGSNHMFNAEIFLGAVGMAAMFGL</sequence>
<keyword evidence="2" id="KW-0732">Signal</keyword>
<protein>
    <submittedName>
        <fullName evidence="3">Uncharacterized protein</fullName>
    </submittedName>
</protein>
<feature type="region of interest" description="Disordered" evidence="1">
    <location>
        <begin position="169"/>
        <end position="353"/>
    </location>
</feature>
<evidence type="ECO:0000256" key="2">
    <source>
        <dbReference type="SAM" id="SignalP"/>
    </source>
</evidence>
<accession>S8BZ73</accession>
<proteinExistence type="predicted"/>
<evidence type="ECO:0000313" key="3">
    <source>
        <dbReference type="EMBL" id="EPS44783.1"/>
    </source>
</evidence>
<feature type="compositionally biased region" description="Low complexity" evidence="1">
    <location>
        <begin position="186"/>
        <end position="197"/>
    </location>
</feature>
<feature type="compositionally biased region" description="Polar residues" evidence="1">
    <location>
        <begin position="198"/>
        <end position="248"/>
    </location>
</feature>
<reference evidence="4" key="2">
    <citation type="submission" date="2013-04" db="EMBL/GenBank/DDBJ databases">
        <title>Genomic mechanisms accounting for the adaptation to parasitism in nematode-trapping fungi.</title>
        <authorList>
            <person name="Ahren D.G."/>
        </authorList>
    </citation>
    <scope>NUCLEOTIDE SEQUENCE [LARGE SCALE GENOMIC DNA]</scope>
    <source>
        <strain evidence="4">CBS 200.50</strain>
    </source>
</reference>
<dbReference type="OrthoDB" id="5418133at2759"/>
<dbReference type="OMA" id="CYHIITI"/>